<evidence type="ECO:0000259" key="23">
    <source>
        <dbReference type="PROSITE" id="PS50885"/>
    </source>
</evidence>
<evidence type="ECO:0000256" key="19">
    <source>
        <dbReference type="ARBA" id="ARBA00040454"/>
    </source>
</evidence>
<feature type="domain" description="HAMP" evidence="23">
    <location>
        <begin position="187"/>
        <end position="239"/>
    </location>
</feature>
<keyword evidence="16" id="KW-0346">Stress response</keyword>
<dbReference type="GO" id="GO:0005524">
    <property type="term" value="F:ATP binding"/>
    <property type="evidence" value="ECO:0007669"/>
    <property type="project" value="UniProtKB-KW"/>
</dbReference>
<comment type="cofactor">
    <cofactor evidence="2">
        <name>Mn(2+)</name>
        <dbReference type="ChEBI" id="CHEBI:29035"/>
    </cofactor>
</comment>
<evidence type="ECO:0000256" key="21">
    <source>
        <dbReference type="SAM" id="Phobius"/>
    </source>
</evidence>
<sequence>MPRFSFRITLLLTVLLIAGALGAAAGSGWLMLQDFARSSREASSTALRLTTAMQQLDERALDMTRSARQYLVLRDDAVRERYRAAQTQALEALATLDASLTPTPLTAQWREAATALTAALDAPVSGDAAELPDLVALNDRLAERVRTQLDRRNADLLDTLDERRDMLAREVMAAIVLALLLAVLAGWWVLRPLKAVERAIVRLGEGGFDQTVEVGGPADLRRLGDKLEWLRQRLADLEAHRNRVLRHVSHELKTPLASLREGIALLQDGVTGKLSAEQQEVSGILDANARALQERIEQLIGYNATQFDARHLELKPTALRALAREVAADLKLQAQAKDVRLDVSGYAPPVRGDAAKLRIALSNLLANGIAFSPHGGTVRLELSSDEAAARIDCIDEGPGVAPDETERIFEPFFRGSRRAPRPDKGNGLGLAIVREFIAAHGGSARVLPAERGAHFRIELPHAR</sequence>
<evidence type="ECO:0000256" key="11">
    <source>
        <dbReference type="ARBA" id="ARBA00022801"/>
    </source>
</evidence>
<evidence type="ECO:0000256" key="18">
    <source>
        <dbReference type="ARBA" id="ARBA00023211"/>
    </source>
</evidence>
<evidence type="ECO:0000256" key="2">
    <source>
        <dbReference type="ARBA" id="ARBA00001936"/>
    </source>
</evidence>
<dbReference type="PROSITE" id="PS50109">
    <property type="entry name" value="HIS_KIN"/>
    <property type="match status" value="1"/>
</dbReference>
<gene>
    <name evidence="24" type="ORF">METUNv1_02122</name>
</gene>
<dbReference type="InterPro" id="IPR004358">
    <property type="entry name" value="Sig_transdc_His_kin-like_C"/>
</dbReference>
<dbReference type="eggNOG" id="COG2205">
    <property type="taxonomic scope" value="Bacteria"/>
</dbReference>
<proteinExistence type="predicted"/>
<keyword evidence="21" id="KW-0472">Membrane</keyword>
<dbReference type="GO" id="GO:0000155">
    <property type="term" value="F:phosphorelay sensor kinase activity"/>
    <property type="evidence" value="ECO:0007669"/>
    <property type="project" value="InterPro"/>
</dbReference>
<dbReference type="InterPro" id="IPR050980">
    <property type="entry name" value="2C_sensor_his_kinase"/>
</dbReference>
<name>F5RCW7_METUF</name>
<dbReference type="InterPro" id="IPR005467">
    <property type="entry name" value="His_kinase_dom"/>
</dbReference>
<dbReference type="SUPFAM" id="SSF47384">
    <property type="entry name" value="Homodimeric domain of signal transducing histidine kinase"/>
    <property type="match status" value="1"/>
</dbReference>
<evidence type="ECO:0000256" key="17">
    <source>
        <dbReference type="ARBA" id="ARBA00023026"/>
    </source>
</evidence>
<feature type="transmembrane region" description="Helical" evidence="21">
    <location>
        <begin position="171"/>
        <end position="190"/>
    </location>
</feature>
<dbReference type="EMBL" id="AFHG01000049">
    <property type="protein sequence ID" value="EGK71618.1"/>
    <property type="molecule type" value="Genomic_DNA"/>
</dbReference>
<dbReference type="EC" id="2.7.13.3" evidence="5"/>
<dbReference type="OrthoDB" id="9804645at2"/>
<evidence type="ECO:0000256" key="5">
    <source>
        <dbReference type="ARBA" id="ARBA00012438"/>
    </source>
</evidence>
<keyword evidence="17" id="KW-0843">Virulence</keyword>
<accession>F5RCW7</accession>
<evidence type="ECO:0000256" key="20">
    <source>
        <dbReference type="ARBA" id="ARBA00041776"/>
    </source>
</evidence>
<evidence type="ECO:0000256" key="10">
    <source>
        <dbReference type="ARBA" id="ARBA00022777"/>
    </source>
</evidence>
<dbReference type="PANTHER" id="PTHR44936">
    <property type="entry name" value="SENSOR PROTEIN CREC"/>
    <property type="match status" value="1"/>
</dbReference>
<dbReference type="InterPro" id="IPR003594">
    <property type="entry name" value="HATPase_dom"/>
</dbReference>
<evidence type="ECO:0000256" key="15">
    <source>
        <dbReference type="ARBA" id="ARBA00023012"/>
    </source>
</evidence>
<evidence type="ECO:0000313" key="25">
    <source>
        <dbReference type="Proteomes" id="UP000005019"/>
    </source>
</evidence>
<evidence type="ECO:0000256" key="14">
    <source>
        <dbReference type="ARBA" id="ARBA00022912"/>
    </source>
</evidence>
<keyword evidence="25" id="KW-1185">Reference proteome</keyword>
<evidence type="ECO:0000256" key="13">
    <source>
        <dbReference type="ARBA" id="ARBA00022842"/>
    </source>
</evidence>
<feature type="domain" description="Histidine kinase" evidence="22">
    <location>
        <begin position="247"/>
        <end position="463"/>
    </location>
</feature>
<organism evidence="24 25">
    <name type="scientific">Methyloversatilis universalis (strain ATCC BAA-1314 / DSM 25237 / JCM 13912 / CCUG 52030 / FAM5)</name>
    <dbReference type="NCBI Taxonomy" id="1000565"/>
    <lineage>
        <taxon>Bacteria</taxon>
        <taxon>Pseudomonadati</taxon>
        <taxon>Pseudomonadota</taxon>
        <taxon>Betaproteobacteria</taxon>
        <taxon>Nitrosomonadales</taxon>
        <taxon>Sterolibacteriaceae</taxon>
        <taxon>Methyloversatilis</taxon>
    </lineage>
</organism>
<keyword evidence="14" id="KW-0904">Protein phosphatase</keyword>
<protein>
    <recommendedName>
        <fullName evidence="19">Signal transduction histidine-protein kinase/phosphatase MprB</fullName>
        <ecNumber evidence="5">2.7.13.3</ecNumber>
    </recommendedName>
    <alternativeName>
        <fullName evidence="20">Mycobacterial persistence regulator B</fullName>
    </alternativeName>
</protein>
<keyword evidence="12" id="KW-0067">ATP-binding</keyword>
<keyword evidence="9" id="KW-0547">Nucleotide-binding</keyword>
<dbReference type="STRING" id="1000565.METUNv1_02122"/>
<dbReference type="SMART" id="SM00387">
    <property type="entry name" value="HATPase_c"/>
    <property type="match status" value="1"/>
</dbReference>
<comment type="caution">
    <text evidence="24">The sequence shown here is derived from an EMBL/GenBank/DDBJ whole genome shotgun (WGS) entry which is preliminary data.</text>
</comment>
<dbReference type="InterPro" id="IPR003661">
    <property type="entry name" value="HisK_dim/P_dom"/>
</dbReference>
<comment type="cofactor">
    <cofactor evidence="3">
        <name>Mg(2+)</name>
        <dbReference type="ChEBI" id="CHEBI:18420"/>
    </cofactor>
</comment>
<evidence type="ECO:0000256" key="9">
    <source>
        <dbReference type="ARBA" id="ARBA00022741"/>
    </source>
</evidence>
<evidence type="ECO:0000256" key="6">
    <source>
        <dbReference type="ARBA" id="ARBA00022475"/>
    </source>
</evidence>
<keyword evidence="10" id="KW-0418">Kinase</keyword>
<evidence type="ECO:0000256" key="12">
    <source>
        <dbReference type="ARBA" id="ARBA00022840"/>
    </source>
</evidence>
<keyword evidence="13" id="KW-0460">Magnesium</keyword>
<dbReference type="Gene3D" id="1.10.287.130">
    <property type="match status" value="1"/>
</dbReference>
<evidence type="ECO:0000256" key="4">
    <source>
        <dbReference type="ARBA" id="ARBA00004651"/>
    </source>
</evidence>
<dbReference type="PRINTS" id="PR00344">
    <property type="entry name" value="BCTRLSENSOR"/>
</dbReference>
<dbReference type="SMART" id="SM00304">
    <property type="entry name" value="HAMP"/>
    <property type="match status" value="1"/>
</dbReference>
<dbReference type="PANTHER" id="PTHR44936:SF9">
    <property type="entry name" value="SENSOR PROTEIN CREC"/>
    <property type="match status" value="1"/>
</dbReference>
<dbReference type="AlphaFoldDB" id="F5RCW7"/>
<dbReference type="Gene3D" id="6.10.340.10">
    <property type="match status" value="1"/>
</dbReference>
<keyword evidence="21" id="KW-0812">Transmembrane</keyword>
<keyword evidence="18" id="KW-0464">Manganese</keyword>
<keyword evidence="21" id="KW-1133">Transmembrane helix</keyword>
<reference evidence="24 25" key="1">
    <citation type="journal article" date="2011" name="J. Bacteriol.">
        <title>Genome sequence of Methyloversatilis universalis FAM5T, a methylotrophic representative of the order Rhodocyclales.</title>
        <authorList>
            <person name="Kittichotirat W."/>
            <person name="Good N.M."/>
            <person name="Hall R."/>
            <person name="Bringel F."/>
            <person name="Lajus A."/>
            <person name="Medigue C."/>
            <person name="Smalley N.E."/>
            <person name="Beck D."/>
            <person name="Bumgarner R."/>
            <person name="Vuilleumier S."/>
            <person name="Kalyuzhnaya M.G."/>
        </authorList>
    </citation>
    <scope>NUCLEOTIDE SEQUENCE [LARGE SCALE GENOMIC DNA]</scope>
    <source>
        <strain evidence="25">ATCC BAA-1314 / JCM 13912 / FAM5</strain>
    </source>
</reference>
<dbReference type="CDD" id="cd00075">
    <property type="entry name" value="HATPase"/>
    <property type="match status" value="1"/>
</dbReference>
<keyword evidence="7" id="KW-0597">Phosphoprotein</keyword>
<keyword evidence="6" id="KW-1003">Cell membrane</keyword>
<dbReference type="CDD" id="cd00082">
    <property type="entry name" value="HisKA"/>
    <property type="match status" value="1"/>
</dbReference>
<dbReference type="PROSITE" id="PS50885">
    <property type="entry name" value="HAMP"/>
    <property type="match status" value="1"/>
</dbReference>
<keyword evidence="15" id="KW-0902">Two-component regulatory system</keyword>
<comment type="catalytic activity">
    <reaction evidence="1">
        <text>ATP + protein L-histidine = ADP + protein N-phospho-L-histidine.</text>
        <dbReference type="EC" id="2.7.13.3"/>
    </reaction>
</comment>
<evidence type="ECO:0000256" key="16">
    <source>
        <dbReference type="ARBA" id="ARBA00023016"/>
    </source>
</evidence>
<evidence type="ECO:0000256" key="7">
    <source>
        <dbReference type="ARBA" id="ARBA00022553"/>
    </source>
</evidence>
<dbReference type="RefSeq" id="WP_008061459.1">
    <property type="nucleotide sequence ID" value="NZ_AFHG01000049.1"/>
</dbReference>
<dbReference type="InterPro" id="IPR036097">
    <property type="entry name" value="HisK_dim/P_sf"/>
</dbReference>
<dbReference type="Pfam" id="PF02518">
    <property type="entry name" value="HATPase_c"/>
    <property type="match status" value="1"/>
</dbReference>
<comment type="subcellular location">
    <subcellularLocation>
        <location evidence="4">Cell membrane</location>
        <topology evidence="4">Multi-pass membrane protein</topology>
    </subcellularLocation>
</comment>
<evidence type="ECO:0000313" key="24">
    <source>
        <dbReference type="EMBL" id="EGK71618.1"/>
    </source>
</evidence>
<dbReference type="SMART" id="SM00388">
    <property type="entry name" value="HisKA"/>
    <property type="match status" value="1"/>
</dbReference>
<dbReference type="InterPro" id="IPR003660">
    <property type="entry name" value="HAMP_dom"/>
</dbReference>
<evidence type="ECO:0000256" key="8">
    <source>
        <dbReference type="ARBA" id="ARBA00022679"/>
    </source>
</evidence>
<evidence type="ECO:0000256" key="1">
    <source>
        <dbReference type="ARBA" id="ARBA00000085"/>
    </source>
</evidence>
<dbReference type="InterPro" id="IPR036890">
    <property type="entry name" value="HATPase_C_sf"/>
</dbReference>
<dbReference type="SUPFAM" id="SSF55874">
    <property type="entry name" value="ATPase domain of HSP90 chaperone/DNA topoisomerase II/histidine kinase"/>
    <property type="match status" value="1"/>
</dbReference>
<dbReference type="Proteomes" id="UP000005019">
    <property type="component" value="Unassembled WGS sequence"/>
</dbReference>
<keyword evidence="11" id="KW-0378">Hydrolase</keyword>
<dbReference type="Pfam" id="PF00512">
    <property type="entry name" value="HisKA"/>
    <property type="match status" value="1"/>
</dbReference>
<keyword evidence="8" id="KW-0808">Transferase</keyword>
<evidence type="ECO:0000259" key="22">
    <source>
        <dbReference type="PROSITE" id="PS50109"/>
    </source>
</evidence>
<dbReference type="GO" id="GO:0004721">
    <property type="term" value="F:phosphoprotein phosphatase activity"/>
    <property type="evidence" value="ECO:0007669"/>
    <property type="project" value="UniProtKB-KW"/>
</dbReference>
<dbReference type="Gene3D" id="3.30.565.10">
    <property type="entry name" value="Histidine kinase-like ATPase, C-terminal domain"/>
    <property type="match status" value="1"/>
</dbReference>
<dbReference type="GO" id="GO:0005886">
    <property type="term" value="C:plasma membrane"/>
    <property type="evidence" value="ECO:0007669"/>
    <property type="project" value="UniProtKB-SubCell"/>
</dbReference>
<evidence type="ECO:0000256" key="3">
    <source>
        <dbReference type="ARBA" id="ARBA00001946"/>
    </source>
</evidence>
<dbReference type="Pfam" id="PF00672">
    <property type="entry name" value="HAMP"/>
    <property type="match status" value="1"/>
</dbReference>